<evidence type="ECO:0000256" key="2">
    <source>
        <dbReference type="SAM" id="MobiDB-lite"/>
    </source>
</evidence>
<accession>A0A8J5V013</accession>
<dbReference type="PANTHER" id="PTHR31836">
    <property type="match status" value="1"/>
</dbReference>
<gene>
    <name evidence="5" type="ORF">J8A68_001236</name>
</gene>
<dbReference type="RefSeq" id="XP_049265412.1">
    <property type="nucleotide sequence ID" value="XM_049404868.1"/>
</dbReference>
<comment type="caution">
    <text evidence="5">The sequence shown here is derived from an EMBL/GenBank/DDBJ whole genome shotgun (WGS) entry which is preliminary data.</text>
</comment>
<keyword evidence="1 3" id="KW-0732">Signal</keyword>
<evidence type="ECO:0000313" key="5">
    <source>
        <dbReference type="EMBL" id="KAG7665180.1"/>
    </source>
</evidence>
<dbReference type="InterPro" id="IPR009009">
    <property type="entry name" value="RlpA-like_DPBB"/>
</dbReference>
<proteinExistence type="predicted"/>
<dbReference type="OrthoDB" id="623670at2759"/>
<feature type="domain" description="RlpA-like protein double-psi beta-barrel" evidence="4">
    <location>
        <begin position="153"/>
        <end position="215"/>
    </location>
</feature>
<dbReference type="PANTHER" id="PTHR31836:SF28">
    <property type="entry name" value="SRCR DOMAIN-CONTAINING PROTEIN-RELATED"/>
    <property type="match status" value="1"/>
</dbReference>
<dbReference type="InterPro" id="IPR051477">
    <property type="entry name" value="Expansin_CellWall"/>
</dbReference>
<feature type="signal peptide" evidence="3">
    <location>
        <begin position="1"/>
        <end position="18"/>
    </location>
</feature>
<dbReference type="Pfam" id="PF03330">
    <property type="entry name" value="DPBB_1"/>
    <property type="match status" value="1"/>
</dbReference>
<protein>
    <submittedName>
        <fullName evidence="5">DAG7</fullName>
    </submittedName>
</protein>
<dbReference type="EMBL" id="JAGSYN010000051">
    <property type="protein sequence ID" value="KAG7665180.1"/>
    <property type="molecule type" value="Genomic_DNA"/>
</dbReference>
<sequence>MRLSTVALSSFLLSAISAAPALHTVYVTAYTTVLVNQQGQTITQAVAPVESTSSTSSSEDPVPTTSSTEEQVTTSSQPTTSAQPDTTTSSTEQATTSTVATASNASADPNAEETGVIYHGQGTYYAPAMGACGIVSQDTDYIIAISHTMFDAAMIDANPNHNPLCGKKIRAFYGDNSVEVTIVDRCVGCAVDDLDFSPTAFQAIADPALGRIDITWEWA</sequence>
<name>A0A8J5V013_9ASCO</name>
<evidence type="ECO:0000313" key="6">
    <source>
        <dbReference type="Proteomes" id="UP000694255"/>
    </source>
</evidence>
<dbReference type="GeneID" id="73468037"/>
<feature type="region of interest" description="Disordered" evidence="2">
    <location>
        <begin position="46"/>
        <end position="108"/>
    </location>
</feature>
<dbReference type="AlphaFoldDB" id="A0A8J5V013"/>
<evidence type="ECO:0000259" key="4">
    <source>
        <dbReference type="Pfam" id="PF03330"/>
    </source>
</evidence>
<evidence type="ECO:0000256" key="1">
    <source>
        <dbReference type="ARBA" id="ARBA00022729"/>
    </source>
</evidence>
<keyword evidence="6" id="KW-1185">Reference proteome</keyword>
<dbReference type="CDD" id="cd22191">
    <property type="entry name" value="DPBB_RlpA_EXP_N-like"/>
    <property type="match status" value="1"/>
</dbReference>
<dbReference type="Proteomes" id="UP000694255">
    <property type="component" value="Unassembled WGS sequence"/>
</dbReference>
<feature type="compositionally biased region" description="Low complexity" evidence="2">
    <location>
        <begin position="48"/>
        <end position="107"/>
    </location>
</feature>
<feature type="chain" id="PRO_5035270243" evidence="3">
    <location>
        <begin position="19"/>
        <end position="219"/>
    </location>
</feature>
<reference evidence="5 6" key="1">
    <citation type="journal article" date="2021" name="DNA Res.">
        <title>Genome analysis of Candida subhashii reveals its hybrid nature and dual mitochondrial genome conformations.</title>
        <authorList>
            <person name="Mixao V."/>
            <person name="Hegedusova E."/>
            <person name="Saus E."/>
            <person name="Pryszcz L.P."/>
            <person name="Cillingova A."/>
            <person name="Nosek J."/>
            <person name="Gabaldon T."/>
        </authorList>
    </citation>
    <scope>NUCLEOTIDE SEQUENCE [LARGE SCALE GENOMIC DNA]</scope>
    <source>
        <strain evidence="5 6">CBS 10753</strain>
    </source>
</reference>
<organism evidence="5 6">
    <name type="scientific">[Candida] subhashii</name>
    <dbReference type="NCBI Taxonomy" id="561895"/>
    <lineage>
        <taxon>Eukaryota</taxon>
        <taxon>Fungi</taxon>
        <taxon>Dikarya</taxon>
        <taxon>Ascomycota</taxon>
        <taxon>Saccharomycotina</taxon>
        <taxon>Pichiomycetes</taxon>
        <taxon>Debaryomycetaceae</taxon>
        <taxon>Spathaspora</taxon>
    </lineage>
</organism>
<evidence type="ECO:0000256" key="3">
    <source>
        <dbReference type="SAM" id="SignalP"/>
    </source>
</evidence>